<evidence type="ECO:0000256" key="9">
    <source>
        <dbReference type="ARBA" id="ARBA00022989"/>
    </source>
</evidence>
<dbReference type="CDD" id="cd00212">
    <property type="entry name" value="PTS_IIB_glc"/>
    <property type="match status" value="1"/>
</dbReference>
<dbReference type="SUPFAM" id="SSF55604">
    <property type="entry name" value="Glucose permease domain IIB"/>
    <property type="match status" value="1"/>
</dbReference>
<dbReference type="PANTHER" id="PTHR30175:SF1">
    <property type="entry name" value="PTS SYSTEM ARBUTIN-, CELLOBIOSE-, AND SALICIN-SPECIFIC EIIBC COMPONENT-RELATED"/>
    <property type="match status" value="1"/>
</dbReference>
<dbReference type="InterPro" id="IPR001127">
    <property type="entry name" value="PTS_EIIA_1_perm"/>
</dbReference>
<evidence type="ECO:0000256" key="4">
    <source>
        <dbReference type="ARBA" id="ARBA00022597"/>
    </source>
</evidence>
<evidence type="ECO:0000256" key="2">
    <source>
        <dbReference type="ARBA" id="ARBA00022448"/>
    </source>
</evidence>
<keyword evidence="6" id="KW-0598">Phosphotransferase system</keyword>
<dbReference type="FunFam" id="3.30.1360.60:FF:000001">
    <property type="entry name" value="PTS system glucose-specific IIBC component PtsG"/>
    <property type="match status" value="1"/>
</dbReference>
<keyword evidence="2" id="KW-0813">Transport</keyword>
<keyword evidence="3" id="KW-1003">Cell membrane</keyword>
<dbReference type="PROSITE" id="PS51098">
    <property type="entry name" value="PTS_EIIB_TYPE_1"/>
    <property type="match status" value="1"/>
</dbReference>
<dbReference type="Pfam" id="PF00358">
    <property type="entry name" value="PTS_EIIA_1"/>
    <property type="match status" value="1"/>
</dbReference>
<dbReference type="GO" id="GO:0016301">
    <property type="term" value="F:kinase activity"/>
    <property type="evidence" value="ECO:0007669"/>
    <property type="project" value="UniProtKB-KW"/>
</dbReference>
<evidence type="ECO:0000256" key="10">
    <source>
        <dbReference type="ARBA" id="ARBA00023136"/>
    </source>
</evidence>
<dbReference type="GO" id="GO:0090589">
    <property type="term" value="F:protein-phosphocysteine-trehalose phosphotransferase system transporter activity"/>
    <property type="evidence" value="ECO:0007669"/>
    <property type="project" value="TreeGrafter"/>
</dbReference>
<dbReference type="KEGG" id="acel:acsn021_16220"/>
<keyword evidence="10" id="KW-0472">Membrane</keyword>
<dbReference type="RefSeq" id="WP_184094379.1">
    <property type="nucleotide sequence ID" value="NZ_AP023367.1"/>
</dbReference>
<dbReference type="InterPro" id="IPR018113">
    <property type="entry name" value="PTrfase_EIIB_Cys"/>
</dbReference>
<dbReference type="PROSITE" id="PS51093">
    <property type="entry name" value="PTS_EIIA_TYPE_1"/>
    <property type="match status" value="1"/>
</dbReference>
<dbReference type="Pfam" id="PF00367">
    <property type="entry name" value="PTS_EIIB"/>
    <property type="match status" value="1"/>
</dbReference>
<accession>A0A6S6QRS8</accession>
<dbReference type="Gene3D" id="3.30.1360.60">
    <property type="entry name" value="Glucose permease domain IIB"/>
    <property type="match status" value="1"/>
</dbReference>
<dbReference type="GO" id="GO:0008982">
    <property type="term" value="F:protein-N(PI)-phosphohistidine-sugar phosphotransferase activity"/>
    <property type="evidence" value="ECO:0007669"/>
    <property type="project" value="InterPro"/>
</dbReference>
<dbReference type="AlphaFoldDB" id="A0A6S6QRS8"/>
<evidence type="ECO:0000313" key="12">
    <source>
        <dbReference type="Proteomes" id="UP000515561"/>
    </source>
</evidence>
<reference evidence="11 12" key="1">
    <citation type="journal article" date="2016" name="Int. J. Syst. Evol. Microbiol.">
        <title>Descriptions of Anaerotaenia torta gen. nov., sp. nov. and Anaerocolumna cellulosilytica gen. nov., sp. nov. isolated from a methanogenic reactor of cattle waste.</title>
        <authorList>
            <person name="Uek A."/>
            <person name="Ohtaki Y."/>
            <person name="Kaku N."/>
            <person name="Ueki K."/>
        </authorList>
    </citation>
    <scope>NUCLEOTIDE SEQUENCE [LARGE SCALE GENOMIC DNA]</scope>
    <source>
        <strain evidence="11 12">SN021</strain>
    </source>
</reference>
<evidence type="ECO:0000256" key="8">
    <source>
        <dbReference type="ARBA" id="ARBA00022777"/>
    </source>
</evidence>
<dbReference type="InterPro" id="IPR036878">
    <property type="entry name" value="Glu_permease_IIB"/>
</dbReference>
<keyword evidence="4" id="KW-0762">Sugar transport</keyword>
<gene>
    <name evidence="11" type="ORF">acsn021_16220</name>
</gene>
<dbReference type="GO" id="GO:0009401">
    <property type="term" value="P:phosphoenolpyruvate-dependent sugar phosphotransferase system"/>
    <property type="evidence" value="ECO:0007669"/>
    <property type="project" value="UniProtKB-KW"/>
</dbReference>
<evidence type="ECO:0000256" key="7">
    <source>
        <dbReference type="ARBA" id="ARBA00022692"/>
    </source>
</evidence>
<protein>
    <submittedName>
        <fullName evidence="11">PTS beta-glucoside transporter subunit EIIBCA</fullName>
    </submittedName>
</protein>
<dbReference type="InterPro" id="IPR001996">
    <property type="entry name" value="PTS_IIB_1"/>
</dbReference>
<dbReference type="Pfam" id="PF02378">
    <property type="entry name" value="PTS_EIIC"/>
    <property type="match status" value="1"/>
</dbReference>
<dbReference type="NCBIfam" id="TIGR01995">
    <property type="entry name" value="PTS-II-ABC-beta"/>
    <property type="match status" value="1"/>
</dbReference>
<keyword evidence="12" id="KW-1185">Reference proteome</keyword>
<dbReference type="GO" id="GO:0015771">
    <property type="term" value="P:trehalose transport"/>
    <property type="evidence" value="ECO:0007669"/>
    <property type="project" value="TreeGrafter"/>
</dbReference>
<dbReference type="InterPro" id="IPR003352">
    <property type="entry name" value="PTS_EIIC"/>
</dbReference>
<name>A0A6S6QRS8_9FIRM</name>
<keyword evidence="7" id="KW-0812">Transmembrane</keyword>
<dbReference type="EMBL" id="AP023367">
    <property type="protein sequence ID" value="BCJ94053.1"/>
    <property type="molecule type" value="Genomic_DNA"/>
</dbReference>
<organism evidence="11 12">
    <name type="scientific">Anaerocolumna cellulosilytica</name>
    <dbReference type="NCBI Taxonomy" id="433286"/>
    <lineage>
        <taxon>Bacteria</taxon>
        <taxon>Bacillati</taxon>
        <taxon>Bacillota</taxon>
        <taxon>Clostridia</taxon>
        <taxon>Lachnospirales</taxon>
        <taxon>Lachnospiraceae</taxon>
        <taxon>Anaerocolumna</taxon>
    </lineage>
</organism>
<dbReference type="NCBIfam" id="TIGR00830">
    <property type="entry name" value="PTBA"/>
    <property type="match status" value="1"/>
</dbReference>
<dbReference type="PROSITE" id="PS01035">
    <property type="entry name" value="PTS_EIIB_TYPE_1_CYS"/>
    <property type="match status" value="1"/>
</dbReference>
<evidence type="ECO:0000313" key="11">
    <source>
        <dbReference type="EMBL" id="BCJ94053.1"/>
    </source>
</evidence>
<comment type="subcellular location">
    <subcellularLocation>
        <location evidence="1">Cell membrane</location>
        <topology evidence="1">Multi-pass membrane protein</topology>
    </subcellularLocation>
</comment>
<evidence type="ECO:0000256" key="6">
    <source>
        <dbReference type="ARBA" id="ARBA00022683"/>
    </source>
</evidence>
<sequence length="637" mass="67220">MASKYDGLAKIIIQNVGGKSNVISLTHCITRLRFKLKDESKANTEVLKNTDGIVTVLQSGGQYQVVIGNHVPDVYAVVSEMGGFSGSGETTEDGPKKKMGIGATLIDIISGVFAPTLGVLAATGMIKGVLALLTYFSIISDQGGTYQLLYSVADGFFHYLPILLGFTAAKKFGVNQFVGMALGTALLYVNDITAIASFTLINTLFTGTAFEMNVYTTFLGIPVTMPASGYASSVIPIILAVYVASKVEGFWKKVIPDVVKNFVVPMLTLIICTPLTFIVIGPVASVLTSLVGIVISSAYNLSPLLMGVIVGGFWQVLVIFGLHWGLIPITLANLGSIGYDYALAAMFAASFAQTAVVIAIMIRTKDSKLRALSIPAAISGVFGVTEPAIYGITLPRKKPFVISCIAAAIGGGIIGVTGVKLYMIGGLGVFGIPTFINNATKDISSMVWALIACGVSMAIAFIVTMITYNEKEDAISPKAADTTNTSTGNGIVLSPLKGEVKDLKEIKDEAFASGVLGLGVAVQPVEGKIIAPADGEITSFFPTGHAIGIKTEFGAEILIHVGMDTVKLDGKYFTKKVEQGDKVVKGQILLEFDLDAIQKEGYSVLTPVIITNAADYLDVIYETGKSVEYGDNLITLL</sequence>
<keyword evidence="8" id="KW-0418">Kinase</keyword>
<keyword evidence="9" id="KW-1133">Transmembrane helix</keyword>
<dbReference type="FunFam" id="2.70.70.10:FF:000001">
    <property type="entry name" value="PTS system glucose-specific IIA component"/>
    <property type="match status" value="1"/>
</dbReference>
<dbReference type="InterPro" id="IPR011297">
    <property type="entry name" value="PTS_IIABC_b_glu"/>
</dbReference>
<keyword evidence="5" id="KW-0808">Transferase</keyword>
<evidence type="ECO:0000256" key="1">
    <source>
        <dbReference type="ARBA" id="ARBA00004651"/>
    </source>
</evidence>
<proteinExistence type="predicted"/>
<evidence type="ECO:0000256" key="3">
    <source>
        <dbReference type="ARBA" id="ARBA00022475"/>
    </source>
</evidence>
<dbReference type="PROSITE" id="PS51103">
    <property type="entry name" value="PTS_EIIC_TYPE_1"/>
    <property type="match status" value="1"/>
</dbReference>
<dbReference type="Proteomes" id="UP000515561">
    <property type="component" value="Chromosome"/>
</dbReference>
<dbReference type="Gene3D" id="2.70.70.10">
    <property type="entry name" value="Glucose Permease (Domain IIA)"/>
    <property type="match status" value="1"/>
</dbReference>
<evidence type="ECO:0000256" key="5">
    <source>
        <dbReference type="ARBA" id="ARBA00022679"/>
    </source>
</evidence>
<dbReference type="PANTHER" id="PTHR30175">
    <property type="entry name" value="PHOSPHOTRANSFERASE SYSTEM TRANSPORT PROTEIN"/>
    <property type="match status" value="1"/>
</dbReference>
<dbReference type="PROSITE" id="PS00371">
    <property type="entry name" value="PTS_EIIA_TYPE_1_HIS"/>
    <property type="match status" value="1"/>
</dbReference>
<dbReference type="SUPFAM" id="SSF51261">
    <property type="entry name" value="Duplicated hybrid motif"/>
    <property type="match status" value="1"/>
</dbReference>
<dbReference type="GO" id="GO:0005886">
    <property type="term" value="C:plasma membrane"/>
    <property type="evidence" value="ECO:0007669"/>
    <property type="project" value="UniProtKB-SubCell"/>
</dbReference>
<dbReference type="InterPro" id="IPR011055">
    <property type="entry name" value="Dup_hybrid_motif"/>
</dbReference>
<dbReference type="InterPro" id="IPR050558">
    <property type="entry name" value="PTS_Sugar-Specific_Components"/>
</dbReference>
<dbReference type="InterPro" id="IPR013013">
    <property type="entry name" value="PTS_EIIC_1"/>
</dbReference>